<dbReference type="Proteomes" id="UP000822184">
    <property type="component" value="Unassembled WGS sequence"/>
</dbReference>
<name>A0AAE5H565_CLOBE</name>
<protein>
    <submittedName>
        <fullName evidence="1">Uncharacterized protein</fullName>
    </submittedName>
</protein>
<organism evidence="1 2">
    <name type="scientific">Clostridium beijerinckii</name>
    <name type="common">Clostridium MP</name>
    <dbReference type="NCBI Taxonomy" id="1520"/>
    <lineage>
        <taxon>Bacteria</taxon>
        <taxon>Bacillati</taxon>
        <taxon>Bacillota</taxon>
        <taxon>Clostridia</taxon>
        <taxon>Eubacteriales</taxon>
        <taxon>Clostridiaceae</taxon>
        <taxon>Clostridium</taxon>
    </lineage>
</organism>
<dbReference type="EMBL" id="JABTDW010000001">
    <property type="protein sequence ID" value="NSB14632.1"/>
    <property type="molecule type" value="Genomic_DNA"/>
</dbReference>
<evidence type="ECO:0000313" key="1">
    <source>
        <dbReference type="EMBL" id="NSB14632.1"/>
    </source>
</evidence>
<gene>
    <name evidence="1" type="ORF">BCD95_002891</name>
</gene>
<reference evidence="1" key="1">
    <citation type="submission" date="2020-06" db="EMBL/GenBank/DDBJ databases">
        <title>Genomic insights into acetone-butanol-ethanol (ABE) fermentation by sequencing solventogenic clostridia strains.</title>
        <authorList>
            <person name="Brown S."/>
        </authorList>
    </citation>
    <scope>NUCLEOTIDE SEQUENCE</scope>
    <source>
        <strain evidence="1">DJ123</strain>
    </source>
</reference>
<comment type="caution">
    <text evidence="1">The sequence shown here is derived from an EMBL/GenBank/DDBJ whole genome shotgun (WGS) entry which is preliminary data.</text>
</comment>
<sequence length="29" mass="3416">MKVLSKNMEDFIFRGLLECGKNIEDNEIE</sequence>
<dbReference type="AlphaFoldDB" id="A0AAE5H565"/>
<evidence type="ECO:0000313" key="2">
    <source>
        <dbReference type="Proteomes" id="UP000822184"/>
    </source>
</evidence>
<proteinExistence type="predicted"/>
<accession>A0AAE5H565</accession>